<evidence type="ECO:0000313" key="1">
    <source>
        <dbReference type="EMBL" id="KAG7536824.1"/>
    </source>
</evidence>
<organism evidence="1 2">
    <name type="scientific">Arabidopsis suecica</name>
    <name type="common">Swedish thale-cress</name>
    <name type="synonym">Cardaminopsis suecica</name>
    <dbReference type="NCBI Taxonomy" id="45249"/>
    <lineage>
        <taxon>Eukaryota</taxon>
        <taxon>Viridiplantae</taxon>
        <taxon>Streptophyta</taxon>
        <taxon>Embryophyta</taxon>
        <taxon>Tracheophyta</taxon>
        <taxon>Spermatophyta</taxon>
        <taxon>Magnoliopsida</taxon>
        <taxon>eudicotyledons</taxon>
        <taxon>Gunneridae</taxon>
        <taxon>Pentapetalae</taxon>
        <taxon>rosids</taxon>
        <taxon>malvids</taxon>
        <taxon>Brassicales</taxon>
        <taxon>Brassicaceae</taxon>
        <taxon>Camelineae</taxon>
        <taxon>Arabidopsis</taxon>
    </lineage>
</organism>
<comment type="caution">
    <text evidence="1">The sequence shown here is derived from an EMBL/GenBank/DDBJ whole genome shotgun (WGS) entry which is preliminary data.</text>
</comment>
<dbReference type="Proteomes" id="UP000694251">
    <property type="component" value="Chromosome 13"/>
</dbReference>
<dbReference type="AlphaFoldDB" id="A0A8T1Y0E0"/>
<name>A0A8T1Y0E0_ARASU</name>
<reference evidence="1 2" key="1">
    <citation type="submission" date="2020-12" db="EMBL/GenBank/DDBJ databases">
        <title>Concerted genomic and epigenomic changes stabilize Arabidopsis allopolyploids.</title>
        <authorList>
            <person name="Chen Z."/>
        </authorList>
    </citation>
    <scope>NUCLEOTIDE SEQUENCE [LARGE SCALE GENOMIC DNA]</scope>
    <source>
        <strain evidence="1">As9502</strain>
        <tissue evidence="1">Leaf</tissue>
    </source>
</reference>
<evidence type="ECO:0000313" key="2">
    <source>
        <dbReference type="Proteomes" id="UP000694251"/>
    </source>
</evidence>
<accession>A0A8T1Y0E0</accession>
<dbReference type="EMBL" id="JAEFBJ010000013">
    <property type="protein sequence ID" value="KAG7536824.1"/>
    <property type="molecule type" value="Genomic_DNA"/>
</dbReference>
<protein>
    <recommendedName>
        <fullName evidence="3">Reverse transcriptase zinc-binding domain-containing protein</fullName>
    </recommendedName>
</protein>
<evidence type="ECO:0008006" key="3">
    <source>
        <dbReference type="Google" id="ProtNLM"/>
    </source>
</evidence>
<dbReference type="OrthoDB" id="1105204at2759"/>
<proteinExistence type="predicted"/>
<gene>
    <name evidence="1" type="ORF">ISN44_As13g007510</name>
</gene>
<sequence length="124" mass="14025">MRTKKGNIVSNEVGFTRKILKLRPIAADFTLCEIGDGSSTFFWLDKWLPIGRLVDTVGPASFYQLGVPKFAKVSEVVNETGWMIPSFIGHGEKANHAYYVENPMKLGIIYFLHALIRSWCGFRL</sequence>
<keyword evidence="2" id="KW-1185">Reference proteome</keyword>